<evidence type="ECO:0000313" key="2">
    <source>
        <dbReference type="Proteomes" id="UP001478817"/>
    </source>
</evidence>
<dbReference type="RefSeq" id="WP_349183138.1">
    <property type="nucleotide sequence ID" value="NZ_JBBNGS010000020.1"/>
</dbReference>
<comment type="caution">
    <text evidence="1">The sequence shown here is derived from an EMBL/GenBank/DDBJ whole genome shotgun (WGS) entry which is preliminary data.</text>
</comment>
<sequence length="344" mass="36571">MGVDICLGGTSAIRAWREARARVSLGNQMDADDPKFRPLLSRLIRGEGPCLNLVDLPAESSLQELPAMVCSSSLGVLGPDNERVEVLLGAASGRRYFKGLACSVFGAPLPNGSLRVLREGLLVPSPEMLVVLAAHVFSQLELTLLVCELCGFYVQAPGSDAGFLASPPVMTLSGLSTYATDLEHLCKDGNHRVPNGLGKVRFACAHAVERSASPAETVCALLLCLLRRYGGYGLPKASLNGFVDADSASFACDLLWKPQGVVAEYQGACHDAASSASQDRRKAVLLAAEGFKVIQIGKEDVRVLSRLDAVAKAISAALGVVWRPPTESFRAAQTELRRVLLAGW</sequence>
<accession>A0ABV1IHR8</accession>
<dbReference type="Proteomes" id="UP001478817">
    <property type="component" value="Unassembled WGS sequence"/>
</dbReference>
<name>A0ABV1IHR8_9ACTN</name>
<dbReference type="EMBL" id="JBBNGS010000020">
    <property type="protein sequence ID" value="MEQ2638442.1"/>
    <property type="molecule type" value="Genomic_DNA"/>
</dbReference>
<organism evidence="1 2">
    <name type="scientific">Paratractidigestivibacter faecalis</name>
    <dbReference type="NCBI Taxonomy" id="2292441"/>
    <lineage>
        <taxon>Bacteria</taxon>
        <taxon>Bacillati</taxon>
        <taxon>Actinomycetota</taxon>
        <taxon>Coriobacteriia</taxon>
        <taxon>Coriobacteriales</taxon>
        <taxon>Atopobiaceae</taxon>
        <taxon>Paratractidigestivibacter</taxon>
    </lineage>
</organism>
<evidence type="ECO:0008006" key="3">
    <source>
        <dbReference type="Google" id="ProtNLM"/>
    </source>
</evidence>
<protein>
    <recommendedName>
        <fullName evidence="3">DUF559 domain-containing protein</fullName>
    </recommendedName>
</protein>
<gene>
    <name evidence="1" type="ORF">AAAT05_08840</name>
</gene>
<keyword evidence="2" id="KW-1185">Reference proteome</keyword>
<reference evidence="1 2" key="1">
    <citation type="submission" date="2024-04" db="EMBL/GenBank/DDBJ databases">
        <title>Human intestinal bacterial collection.</title>
        <authorList>
            <person name="Pauvert C."/>
            <person name="Hitch T.C.A."/>
            <person name="Clavel T."/>
        </authorList>
    </citation>
    <scope>NUCLEOTIDE SEQUENCE [LARGE SCALE GENOMIC DNA]</scope>
    <source>
        <strain evidence="1 2">CLA-AA-H197</strain>
    </source>
</reference>
<proteinExistence type="predicted"/>
<evidence type="ECO:0000313" key="1">
    <source>
        <dbReference type="EMBL" id="MEQ2638442.1"/>
    </source>
</evidence>